<dbReference type="SUPFAM" id="SSF50998">
    <property type="entry name" value="Quinoprotein alcohol dehydrogenase-like"/>
    <property type="match status" value="1"/>
</dbReference>
<dbReference type="InterPro" id="IPR011047">
    <property type="entry name" value="Quinoprotein_ADH-like_sf"/>
</dbReference>
<keyword evidence="3" id="KW-1185">Reference proteome</keyword>
<evidence type="ECO:0000313" key="2">
    <source>
        <dbReference type="EMBL" id="MBD3862575.1"/>
    </source>
</evidence>
<evidence type="ECO:0000256" key="1">
    <source>
        <dbReference type="SAM" id="SignalP"/>
    </source>
</evidence>
<organism evidence="2 3">
    <name type="scientific">Olleya marilimosa</name>
    <dbReference type="NCBI Taxonomy" id="272164"/>
    <lineage>
        <taxon>Bacteria</taxon>
        <taxon>Pseudomonadati</taxon>
        <taxon>Bacteroidota</taxon>
        <taxon>Flavobacteriia</taxon>
        <taxon>Flavobacteriales</taxon>
        <taxon>Flavobacteriaceae</taxon>
    </lineage>
</organism>
<dbReference type="Gene3D" id="2.130.10.10">
    <property type="entry name" value="YVTN repeat-like/Quinoprotein amine dehydrogenase"/>
    <property type="match status" value="1"/>
</dbReference>
<keyword evidence="1" id="KW-0732">Signal</keyword>
<proteinExistence type="predicted"/>
<dbReference type="InterPro" id="IPR015943">
    <property type="entry name" value="WD40/YVTN_repeat-like_dom_sf"/>
</dbReference>
<accession>A0ABR8LVQ9</accession>
<feature type="signal peptide" evidence="1">
    <location>
        <begin position="1"/>
        <end position="19"/>
    </location>
</feature>
<dbReference type="Proteomes" id="UP000627521">
    <property type="component" value="Unassembled WGS sequence"/>
</dbReference>
<feature type="chain" id="PRO_5045715172" evidence="1">
    <location>
        <begin position="20"/>
        <end position="808"/>
    </location>
</feature>
<comment type="caution">
    <text evidence="2">The sequence shown here is derived from an EMBL/GenBank/DDBJ whole genome shotgun (WGS) entry which is preliminary data.</text>
</comment>
<dbReference type="RefSeq" id="WP_191099136.1">
    <property type="nucleotide sequence ID" value="NZ_JACXXF010000002.1"/>
</dbReference>
<evidence type="ECO:0000313" key="3">
    <source>
        <dbReference type="Proteomes" id="UP000627521"/>
    </source>
</evidence>
<sequence length="808" mass="92245">MKHIWCCLLFILLTISCQTSTNKITIEDYIFNQADYVLTINNLENFKSNITNNHFIDQLSNTTSYKNVSKKLELLEHIKNKQRVYINLSKDNNDSIQYSFVTKLNDSVFNLDSLKIKREPLNLKGVTAEKISNKNQTVYVSKIGDILIGANNVNHLQHLINSNPDKNSIKKIIATQDQEASFSVFINKDNGLNTVFKNNNLAFKNFTDYLTFDTEVSQNQLILNGITKAKDTSNKLINVFKHTLPQDNQLAQISPSNSDGFLSITFNEYKKFRSNLNHYNTIDTLAIKTALFDNINEFGEIYSDTTSAVVLNSIDIISTQEALLSEKEKVEDFRGISIYNFSNPGLFNSHLKPFITLNTASKYCIINQFLVFASNTETLENIIVNYQNQTTISDRDYYKNIKKNLSNQASILQVINPTSLSHIIKSNLNTTFDFKFDNYKTSALQFIYDTDFAHFNAIIKQSKPSTSDNAVTEMFNIKLDNDVLTNPQFVKNHRTKQKDIIVQDIANTLYLISNSGKILWKKQLKGHILGSVNQIDMYKNGRLQLVFATANRVYVLDHTGEDVKPFPMTFNDDITQPLSVFDYDNNKKYRLFITQDKNVLVYDSQGKTVKGFNFKQAEETINTPPQHIRIGRKDYLLFKTDKQLYILDRRGKTRVTPKTKLSYANQAIFNYNSDFITTTKDGKLATIDQKGKVTVSNTNLSENITLSATTKTLITQSDNTLNIKDQTLQLDFGSYTPAKLFLINNKIYVSTTDKQTQKVMLFDSNAKQQDNFPVYGTSAIDLDNIDKDNNLEFVTKGESNSVLVYKIN</sequence>
<gene>
    <name evidence="2" type="ORF">IEG06_03865</name>
</gene>
<dbReference type="EMBL" id="JACXXH010000002">
    <property type="protein sequence ID" value="MBD3862575.1"/>
    <property type="molecule type" value="Genomic_DNA"/>
</dbReference>
<protein>
    <submittedName>
        <fullName evidence="2">Ribonuclease HII</fullName>
    </submittedName>
</protein>
<name>A0ABR8LVQ9_9FLAO</name>
<reference evidence="2 3" key="1">
    <citation type="submission" date="2020-09" db="EMBL/GenBank/DDBJ databases">
        <title>Bacillus nautilus sp. nov., Chryseoglobus crepusculi sp. nov, and Psychrobacter noctis sp. nov., isolated from deep-sea sponges from the equatorial Atlantic.</title>
        <authorList>
            <person name="Stennett H.L."/>
            <person name="Williams S.E."/>
        </authorList>
    </citation>
    <scope>NUCLEOTIDE SEQUENCE [LARGE SCALE GENOMIC DNA]</scope>
    <source>
        <strain evidence="2 3">28M-24</strain>
    </source>
</reference>
<dbReference type="PROSITE" id="PS51257">
    <property type="entry name" value="PROKAR_LIPOPROTEIN"/>
    <property type="match status" value="1"/>
</dbReference>